<protein>
    <submittedName>
        <fullName evidence="4">IS1595 family transposase</fullName>
    </submittedName>
</protein>
<reference evidence="4" key="2">
    <citation type="submission" date="2020-07" db="EMBL/GenBank/DDBJ databases">
        <authorList>
            <person name="van Zyl L.J."/>
            <person name="Busche T."/>
            <person name="Ruckert C."/>
            <person name="Kalinowski J."/>
            <person name="Trindade M.I."/>
        </authorList>
    </citation>
    <scope>NUCLEOTIDE SEQUENCE</scope>
    <source>
        <strain evidence="4">XOM25</strain>
    </source>
</reference>
<dbReference type="NCBIfam" id="NF033547">
    <property type="entry name" value="transpos_IS1595"/>
    <property type="match status" value="1"/>
</dbReference>
<dbReference type="InterPro" id="IPR051354">
    <property type="entry name" value="Transposase_27_IS1"/>
</dbReference>
<reference evidence="4 6" key="3">
    <citation type="journal article" date="2022" name="Mar. Drugs">
        <title>Bioassay-Guided Fractionation Leads to the Detection of Cholic Acid Generated by the Rare Thalassomonas sp.</title>
        <authorList>
            <person name="Pheiffer F."/>
            <person name="Schneider Y.K."/>
            <person name="Hansen E.H."/>
            <person name="Andersen J.H."/>
            <person name="Isaksson J."/>
            <person name="Busche T."/>
            <person name="R C."/>
            <person name="Kalinowski J."/>
            <person name="Zyl L.V."/>
            <person name="Trindade M."/>
        </authorList>
    </citation>
    <scope>NUCLEOTIDE SEQUENCE [LARGE SCALE GENOMIC DNA]</scope>
    <source>
        <strain evidence="4 6">XOM25</strain>
    </source>
</reference>
<keyword evidence="6" id="KW-1185">Reference proteome</keyword>
<evidence type="ECO:0000313" key="3">
    <source>
        <dbReference type="EMBL" id="WDE03516.1"/>
    </source>
</evidence>
<dbReference type="PANTHER" id="PTHR33293:SF1">
    <property type="entry name" value="INSERTION ELEMENT IS1 1 PROTEIN INSB-RELATED"/>
    <property type="match status" value="1"/>
</dbReference>
<dbReference type="SMART" id="SM01126">
    <property type="entry name" value="DDE_Tnp_IS1595"/>
    <property type="match status" value="1"/>
</dbReference>
<dbReference type="InterPro" id="IPR024445">
    <property type="entry name" value="Tnp_ISXO2-like"/>
</dbReference>
<dbReference type="KEGG" id="tvd:SG34_019260"/>
<accession>A0AAF0C5T9</accession>
<dbReference type="KEGG" id="tvd:SG34_020130"/>
<dbReference type="RefSeq" id="WP_274038288.1">
    <property type="nucleotide sequence ID" value="NZ_CP059733.1"/>
</dbReference>
<dbReference type="EMBL" id="CP059733">
    <property type="protein sequence ID" value="WDE03672.1"/>
    <property type="molecule type" value="Genomic_DNA"/>
</dbReference>
<dbReference type="KEGG" id="tvd:SG34_013790"/>
<dbReference type="EMBL" id="CP059733">
    <property type="protein sequence ID" value="WDE07855.1"/>
    <property type="molecule type" value="Genomic_DNA"/>
</dbReference>
<dbReference type="AlphaFoldDB" id="A0AAF0C5T9"/>
<dbReference type="PANTHER" id="PTHR33293">
    <property type="entry name" value="INSERTION ELEMENT IS1 1 PROTEIN INSB-RELATED"/>
    <property type="match status" value="1"/>
</dbReference>
<sequence length="318" mass="37188">MNPAQFNQLITDTKYLTDKQARYLEKLLQGDDPIKHIIDELEQRMVDKPECPHCHSTLINRHGKVDEMQRYRCKNCTKTFMATTGTPFARLRHKELWLDYLRCMLASKVLRDSAAECGINLKTAFRWRHRFLKIPATLKAKKLEGIIEADETLFAYSEKGSRQLSRRPRKRGMKASKPGRSAQDWVPVLTVRDRGQHTFEVVLPHVTIESLTRQLKGKVQKDSVLCSDGYKPYIKFCVKNDLIHKRLDVSAGIRVLDQVFHIQNVNAYHSRLKSWMGRFHGVATKYLENYLGWFRYLDAEENLNENRLFRTEQHLIGT</sequence>
<name>A0AAF0C5T9_9GAMM</name>
<gene>
    <name evidence="5" type="ORF">SG34_013790</name>
    <name evidence="2" type="ORF">SG34_015105</name>
    <name evidence="3" type="ORF">SG34_019260</name>
    <name evidence="4" type="ORF">SG34_020130</name>
</gene>
<evidence type="ECO:0000313" key="6">
    <source>
        <dbReference type="Proteomes" id="UP000032352"/>
    </source>
</evidence>
<proteinExistence type="predicted"/>
<dbReference type="Proteomes" id="UP000032352">
    <property type="component" value="Chromosome"/>
</dbReference>
<evidence type="ECO:0000313" key="5">
    <source>
        <dbReference type="EMBL" id="WDE07855.1"/>
    </source>
</evidence>
<dbReference type="KEGG" id="tvd:SG34_015105"/>
<evidence type="ECO:0000313" key="4">
    <source>
        <dbReference type="EMBL" id="WDE03672.1"/>
    </source>
</evidence>
<dbReference type="EMBL" id="CP059733">
    <property type="protein sequence ID" value="WDE03516.1"/>
    <property type="molecule type" value="Genomic_DNA"/>
</dbReference>
<feature type="domain" description="ISXO2-like transposase" evidence="1">
    <location>
        <begin position="142"/>
        <end position="299"/>
    </location>
</feature>
<evidence type="ECO:0000259" key="1">
    <source>
        <dbReference type="SMART" id="SM01126"/>
    </source>
</evidence>
<evidence type="ECO:0000313" key="2">
    <source>
        <dbReference type="EMBL" id="WDE02772.1"/>
    </source>
</evidence>
<dbReference type="EMBL" id="CP059733">
    <property type="protein sequence ID" value="WDE02772.1"/>
    <property type="molecule type" value="Genomic_DNA"/>
</dbReference>
<reference evidence="4 6" key="1">
    <citation type="journal article" date="2015" name="Genome Announc.">
        <title>Draft Genome Sequences of Marine Isolates of Thalassomonas viridans and Thalassomonas actiniarum.</title>
        <authorList>
            <person name="Olonade I."/>
            <person name="van Zyl L.J."/>
            <person name="Trindade M."/>
        </authorList>
    </citation>
    <scope>NUCLEOTIDE SEQUENCE [LARGE SCALE GENOMIC DNA]</scope>
    <source>
        <strain evidence="4 6">XOM25</strain>
    </source>
</reference>
<dbReference type="Pfam" id="PF12762">
    <property type="entry name" value="DDE_Tnp_IS1595"/>
    <property type="match status" value="1"/>
</dbReference>
<organism evidence="4 6">
    <name type="scientific">Thalassomonas viridans</name>
    <dbReference type="NCBI Taxonomy" id="137584"/>
    <lineage>
        <taxon>Bacteria</taxon>
        <taxon>Pseudomonadati</taxon>
        <taxon>Pseudomonadota</taxon>
        <taxon>Gammaproteobacteria</taxon>
        <taxon>Alteromonadales</taxon>
        <taxon>Colwelliaceae</taxon>
        <taxon>Thalassomonas</taxon>
    </lineage>
</organism>